<dbReference type="GO" id="GO:0000278">
    <property type="term" value="P:mitotic cell cycle"/>
    <property type="evidence" value="ECO:0007669"/>
    <property type="project" value="TreeGrafter"/>
</dbReference>
<comment type="subcellular location">
    <subcellularLocation>
        <location evidence="6">Nucleus</location>
    </subcellularLocation>
</comment>
<comment type="catalytic activity">
    <reaction evidence="6">
        <text>DNA(n) + a 2'-deoxyribonucleoside 5'-triphosphate = DNA(n+1) + diphosphate</text>
        <dbReference type="Rhea" id="RHEA:22508"/>
        <dbReference type="Rhea" id="RHEA-COMP:17339"/>
        <dbReference type="Rhea" id="RHEA-COMP:17340"/>
        <dbReference type="ChEBI" id="CHEBI:33019"/>
        <dbReference type="ChEBI" id="CHEBI:61560"/>
        <dbReference type="ChEBI" id="CHEBI:173112"/>
        <dbReference type="EC" id="2.7.7.7"/>
    </reaction>
</comment>
<dbReference type="EC" id="2.7.7.7" evidence="6"/>
<dbReference type="AlphaFoldDB" id="A0A1I7YZL2"/>
<dbReference type="GO" id="GO:0008622">
    <property type="term" value="C:epsilon DNA polymerase complex"/>
    <property type="evidence" value="ECO:0007669"/>
    <property type="project" value="InterPro"/>
</dbReference>
<name>A0A1I7YZL2_9BILA</name>
<dbReference type="GO" id="GO:0006297">
    <property type="term" value="P:nucleotide-excision repair, DNA gap filling"/>
    <property type="evidence" value="ECO:0007669"/>
    <property type="project" value="TreeGrafter"/>
</dbReference>
<organism evidence="9 10">
    <name type="scientific">Steinernema glaseri</name>
    <dbReference type="NCBI Taxonomy" id="37863"/>
    <lineage>
        <taxon>Eukaryota</taxon>
        <taxon>Metazoa</taxon>
        <taxon>Ecdysozoa</taxon>
        <taxon>Nematoda</taxon>
        <taxon>Chromadorea</taxon>
        <taxon>Rhabditida</taxon>
        <taxon>Tylenchina</taxon>
        <taxon>Panagrolaimomorpha</taxon>
        <taxon>Strongyloidoidea</taxon>
        <taxon>Steinernematidae</taxon>
        <taxon>Steinernema</taxon>
    </lineage>
</organism>
<comment type="cofactor">
    <cofactor evidence="6">
        <name>[4Fe-4S] cluster</name>
        <dbReference type="ChEBI" id="CHEBI:49883"/>
    </cofactor>
</comment>
<dbReference type="PANTHER" id="PTHR10670">
    <property type="entry name" value="DNA POLYMERASE EPSILON CATALYTIC SUBUNIT A"/>
    <property type="match status" value="1"/>
</dbReference>
<dbReference type="WBParaSite" id="L893_g21112.t1">
    <property type="protein sequence ID" value="L893_g21112.t1"/>
    <property type="gene ID" value="L893_g21112"/>
</dbReference>
<dbReference type="GO" id="GO:0003887">
    <property type="term" value="F:DNA-directed DNA polymerase activity"/>
    <property type="evidence" value="ECO:0007669"/>
    <property type="project" value="UniProtKB-KW"/>
</dbReference>
<keyword evidence="6" id="KW-0411">Iron-sulfur</keyword>
<evidence type="ECO:0000259" key="8">
    <source>
        <dbReference type="Pfam" id="PF22912"/>
    </source>
</evidence>
<evidence type="ECO:0000313" key="9">
    <source>
        <dbReference type="Proteomes" id="UP000095287"/>
    </source>
</evidence>
<keyword evidence="6" id="KW-0479">Metal-binding</keyword>
<keyword evidence="6" id="KW-0539">Nucleus</keyword>
<dbReference type="GO" id="GO:0051539">
    <property type="term" value="F:4 iron, 4 sulfur cluster binding"/>
    <property type="evidence" value="ECO:0007669"/>
    <property type="project" value="UniProtKB-KW"/>
</dbReference>
<keyword evidence="5 6" id="KW-0238">DNA-binding</keyword>
<dbReference type="Proteomes" id="UP000095287">
    <property type="component" value="Unplaced"/>
</dbReference>
<evidence type="ECO:0000313" key="10">
    <source>
        <dbReference type="WBParaSite" id="L893_g21112.t1"/>
    </source>
</evidence>
<dbReference type="Pfam" id="PF22912">
    <property type="entry name" value="zf-DPOE"/>
    <property type="match status" value="1"/>
</dbReference>
<dbReference type="GO" id="GO:0008270">
    <property type="term" value="F:zinc ion binding"/>
    <property type="evidence" value="ECO:0007669"/>
    <property type="project" value="UniProtKB-KW"/>
</dbReference>
<keyword evidence="2 6" id="KW-0548">Nucleotidyltransferase</keyword>
<accession>A0A1I7YZL2</accession>
<comment type="similarity">
    <text evidence="6">Belongs to the DNA polymerase type-B family.</text>
</comment>
<dbReference type="PANTHER" id="PTHR10670:SF0">
    <property type="entry name" value="DNA POLYMERASE EPSILON CATALYTIC SUBUNIT A"/>
    <property type="match status" value="1"/>
</dbReference>
<evidence type="ECO:0000256" key="2">
    <source>
        <dbReference type="ARBA" id="ARBA00022695"/>
    </source>
</evidence>
<dbReference type="GO" id="GO:0003677">
    <property type="term" value="F:DNA binding"/>
    <property type="evidence" value="ECO:0007669"/>
    <property type="project" value="UniProtKB-KW"/>
</dbReference>
<keyword evidence="1 6" id="KW-0808">Transferase</keyword>
<dbReference type="Pfam" id="PF23250">
    <property type="entry name" value="zf_DPOE_2"/>
    <property type="match status" value="1"/>
</dbReference>
<keyword evidence="3 6" id="KW-0235">DNA replication</keyword>
<comment type="function">
    <text evidence="6">DNA polymerase II participates in chromosomal DNA replication.</text>
</comment>
<evidence type="ECO:0000256" key="6">
    <source>
        <dbReference type="RuleBase" id="RU365029"/>
    </source>
</evidence>
<evidence type="ECO:0000256" key="4">
    <source>
        <dbReference type="ARBA" id="ARBA00022932"/>
    </source>
</evidence>
<dbReference type="GO" id="GO:0045004">
    <property type="term" value="P:DNA replication proofreading"/>
    <property type="evidence" value="ECO:0007669"/>
    <property type="project" value="TreeGrafter"/>
</dbReference>
<evidence type="ECO:0000256" key="3">
    <source>
        <dbReference type="ARBA" id="ARBA00022705"/>
    </source>
</evidence>
<keyword evidence="6" id="KW-0862">Zinc</keyword>
<keyword evidence="6" id="KW-0408">Iron</keyword>
<sequence>MPKRTGDDPVGEKESDPKVNKLYEHDLRGRPVHKNYTASYVPKFAAERVLSCGQGPQIGRPLHQTKNLRCVSELPEGLKFAQLTKLVCKVLSLDTVMADHMETLRCQLMRILSVEESSDAATWKPPIATCMLSHLFCDNCGQSGEIDVCQIPSLFDDEEERRAESDSAFGCSSCCHPYPKRVIERELVSRLNRLITAYTVQDHKCGKCGNIRQDQMATYCDCSSPYRNTIGYEEMEMHLKIIFRIAEQNNLGKLFRASKWVLEAEFPKSRELA</sequence>
<evidence type="ECO:0000256" key="1">
    <source>
        <dbReference type="ARBA" id="ARBA00022679"/>
    </source>
</evidence>
<dbReference type="InterPro" id="IPR054475">
    <property type="entry name" value="Znf-DPOE"/>
</dbReference>
<evidence type="ECO:0000256" key="7">
    <source>
        <dbReference type="SAM" id="MobiDB-lite"/>
    </source>
</evidence>
<proteinExistence type="inferred from homology"/>
<keyword evidence="9" id="KW-1185">Reference proteome</keyword>
<evidence type="ECO:0000256" key="5">
    <source>
        <dbReference type="ARBA" id="ARBA00023125"/>
    </source>
</evidence>
<feature type="domain" description="DNA polymerase-epsilon zinc finger" evidence="8">
    <location>
        <begin position="200"/>
        <end position="252"/>
    </location>
</feature>
<dbReference type="GO" id="GO:0006272">
    <property type="term" value="P:leading strand elongation"/>
    <property type="evidence" value="ECO:0007669"/>
    <property type="project" value="TreeGrafter"/>
</dbReference>
<feature type="region of interest" description="Disordered" evidence="7">
    <location>
        <begin position="1"/>
        <end position="22"/>
    </location>
</feature>
<reference evidence="10" key="1">
    <citation type="submission" date="2016-11" db="UniProtKB">
        <authorList>
            <consortium name="WormBaseParasite"/>
        </authorList>
    </citation>
    <scope>IDENTIFICATION</scope>
</reference>
<protein>
    <recommendedName>
        <fullName evidence="6">DNA polymerase epsilon catalytic subunit</fullName>
        <ecNumber evidence="6">2.7.7.7</ecNumber>
    </recommendedName>
</protein>
<dbReference type="InterPro" id="IPR029703">
    <property type="entry name" value="POL2"/>
</dbReference>
<keyword evidence="6" id="KW-0863">Zinc-finger</keyword>
<keyword evidence="6" id="KW-0004">4Fe-4S</keyword>
<dbReference type="GO" id="GO:0008310">
    <property type="term" value="F:single-stranded DNA 3'-5' DNA exonuclease activity"/>
    <property type="evidence" value="ECO:0007669"/>
    <property type="project" value="TreeGrafter"/>
</dbReference>
<dbReference type="GO" id="GO:0006287">
    <property type="term" value="P:base-excision repair, gap-filling"/>
    <property type="evidence" value="ECO:0007669"/>
    <property type="project" value="TreeGrafter"/>
</dbReference>
<keyword evidence="4 6" id="KW-0239">DNA-directed DNA polymerase</keyword>